<evidence type="ECO:0000313" key="4">
    <source>
        <dbReference type="Proteomes" id="UP001501094"/>
    </source>
</evidence>
<keyword evidence="1" id="KW-0812">Transmembrane</keyword>
<feature type="transmembrane region" description="Helical" evidence="1">
    <location>
        <begin position="233"/>
        <end position="261"/>
    </location>
</feature>
<evidence type="ECO:0000313" key="3">
    <source>
        <dbReference type="EMBL" id="GAA1859985.1"/>
    </source>
</evidence>
<organism evidence="3 4">
    <name type="scientific">Myceligenerans crystallogenes</name>
    <dbReference type="NCBI Taxonomy" id="316335"/>
    <lineage>
        <taxon>Bacteria</taxon>
        <taxon>Bacillati</taxon>
        <taxon>Actinomycetota</taxon>
        <taxon>Actinomycetes</taxon>
        <taxon>Micrococcales</taxon>
        <taxon>Promicromonosporaceae</taxon>
        <taxon>Myceligenerans</taxon>
    </lineage>
</organism>
<dbReference type="EMBL" id="BAAANL010000003">
    <property type="protein sequence ID" value="GAA1859985.1"/>
    <property type="molecule type" value="Genomic_DNA"/>
</dbReference>
<sequence length="334" mass="35998">MSLVMTVLNESGSLPAFLGSLAGQTVLPDELVVVDGGSADGTVALLEEWSRTAPVKVTVIVAPGANISRGRNLAISGAQHDLIAVTDAGTRLAPGWLAALVAALRDDVDVVSGFFGPMWDSWHERLFACVLMPLADEIDPATFLPSSRSLLLRRSAWRAAGGYPEWLDYCEDLVLDLALRKAGLRFAFQPEAIARWSARDTWRGYATQYYRYARGDGKSGLWPRRHALRYGAYALGLAGLLAPSPGIVRPLLVLGFLGYAARFLRRAWRRRPAGAFATLRFLAAVPAVVVVGDVAKMAGYPAGLAWRRRAISAGRNPDARGGAGRMPETAVRIS</sequence>
<dbReference type="Proteomes" id="UP001501094">
    <property type="component" value="Unassembled WGS sequence"/>
</dbReference>
<gene>
    <name evidence="3" type="ORF">GCM10009751_16840</name>
</gene>
<dbReference type="InterPro" id="IPR001173">
    <property type="entry name" value="Glyco_trans_2-like"/>
</dbReference>
<dbReference type="PANTHER" id="PTHR43685">
    <property type="entry name" value="GLYCOSYLTRANSFERASE"/>
    <property type="match status" value="1"/>
</dbReference>
<keyword evidence="4" id="KW-1185">Reference proteome</keyword>
<feature type="domain" description="Glycosyltransferase 2-like" evidence="2">
    <location>
        <begin position="2"/>
        <end position="114"/>
    </location>
</feature>
<dbReference type="PANTHER" id="PTHR43685:SF3">
    <property type="entry name" value="SLR2126 PROTEIN"/>
    <property type="match status" value="1"/>
</dbReference>
<dbReference type="Pfam" id="PF00535">
    <property type="entry name" value="Glycos_transf_2"/>
    <property type="match status" value="1"/>
</dbReference>
<proteinExistence type="predicted"/>
<dbReference type="InterPro" id="IPR029044">
    <property type="entry name" value="Nucleotide-diphossugar_trans"/>
</dbReference>
<dbReference type="InterPro" id="IPR050834">
    <property type="entry name" value="Glycosyltransf_2"/>
</dbReference>
<dbReference type="SUPFAM" id="SSF53448">
    <property type="entry name" value="Nucleotide-diphospho-sugar transferases"/>
    <property type="match status" value="1"/>
</dbReference>
<accession>A0ABN2NBA4</accession>
<keyword evidence="1" id="KW-0472">Membrane</keyword>
<keyword evidence="1" id="KW-1133">Transmembrane helix</keyword>
<dbReference type="Gene3D" id="3.90.550.10">
    <property type="entry name" value="Spore Coat Polysaccharide Biosynthesis Protein SpsA, Chain A"/>
    <property type="match status" value="1"/>
</dbReference>
<reference evidence="3 4" key="1">
    <citation type="journal article" date="2019" name="Int. J. Syst. Evol. Microbiol.">
        <title>The Global Catalogue of Microorganisms (GCM) 10K type strain sequencing project: providing services to taxonomists for standard genome sequencing and annotation.</title>
        <authorList>
            <consortium name="The Broad Institute Genomics Platform"/>
            <consortium name="The Broad Institute Genome Sequencing Center for Infectious Disease"/>
            <person name="Wu L."/>
            <person name="Ma J."/>
        </authorList>
    </citation>
    <scope>NUCLEOTIDE SEQUENCE [LARGE SCALE GENOMIC DNA]</scope>
    <source>
        <strain evidence="3 4">JCM 14326</strain>
    </source>
</reference>
<evidence type="ECO:0000259" key="2">
    <source>
        <dbReference type="Pfam" id="PF00535"/>
    </source>
</evidence>
<evidence type="ECO:0000256" key="1">
    <source>
        <dbReference type="SAM" id="Phobius"/>
    </source>
</evidence>
<comment type="caution">
    <text evidence="3">The sequence shown here is derived from an EMBL/GenBank/DDBJ whole genome shotgun (WGS) entry which is preliminary data.</text>
</comment>
<feature type="transmembrane region" description="Helical" evidence="1">
    <location>
        <begin position="273"/>
        <end position="292"/>
    </location>
</feature>
<protein>
    <submittedName>
        <fullName evidence="3">Glycosyltransferase</fullName>
    </submittedName>
</protein>
<name>A0ABN2NBA4_9MICO</name>